<reference evidence="2 3" key="1">
    <citation type="submission" date="2019-05" db="EMBL/GenBank/DDBJ databases">
        <title>Another draft genome of Portunus trituberculatus and its Hox gene families provides insights of decapod evolution.</title>
        <authorList>
            <person name="Jeong J.-H."/>
            <person name="Song I."/>
            <person name="Kim S."/>
            <person name="Choi T."/>
            <person name="Kim D."/>
            <person name="Ryu S."/>
            <person name="Kim W."/>
        </authorList>
    </citation>
    <scope>NUCLEOTIDE SEQUENCE [LARGE SCALE GENOMIC DNA]</scope>
    <source>
        <tissue evidence="2">Muscle</tissue>
    </source>
</reference>
<organism evidence="2 3">
    <name type="scientific">Portunus trituberculatus</name>
    <name type="common">Swimming crab</name>
    <name type="synonym">Neptunus trituberculatus</name>
    <dbReference type="NCBI Taxonomy" id="210409"/>
    <lineage>
        <taxon>Eukaryota</taxon>
        <taxon>Metazoa</taxon>
        <taxon>Ecdysozoa</taxon>
        <taxon>Arthropoda</taxon>
        <taxon>Crustacea</taxon>
        <taxon>Multicrustacea</taxon>
        <taxon>Malacostraca</taxon>
        <taxon>Eumalacostraca</taxon>
        <taxon>Eucarida</taxon>
        <taxon>Decapoda</taxon>
        <taxon>Pleocyemata</taxon>
        <taxon>Brachyura</taxon>
        <taxon>Eubrachyura</taxon>
        <taxon>Portunoidea</taxon>
        <taxon>Portunidae</taxon>
        <taxon>Portuninae</taxon>
        <taxon>Portunus</taxon>
    </lineage>
</organism>
<protein>
    <submittedName>
        <fullName evidence="2">Uncharacterized protein</fullName>
    </submittedName>
</protein>
<gene>
    <name evidence="2" type="ORF">E2C01_035509</name>
</gene>
<proteinExistence type="predicted"/>
<dbReference type="EMBL" id="VSRR010005228">
    <property type="protein sequence ID" value="MPC41901.1"/>
    <property type="molecule type" value="Genomic_DNA"/>
</dbReference>
<evidence type="ECO:0000313" key="3">
    <source>
        <dbReference type="Proteomes" id="UP000324222"/>
    </source>
</evidence>
<accession>A0A5B7F4D6</accession>
<sequence length="67" mass="7398">MKSALKPVQRERHAYSARPSSPTSRTSSVPNASRASLHCCITIMTIKCPPRVLADIMATTTQRKQQT</sequence>
<feature type="compositionally biased region" description="Low complexity" evidence="1">
    <location>
        <begin position="18"/>
        <end position="28"/>
    </location>
</feature>
<feature type="region of interest" description="Disordered" evidence="1">
    <location>
        <begin position="1"/>
        <end position="32"/>
    </location>
</feature>
<name>A0A5B7F4D6_PORTR</name>
<evidence type="ECO:0000256" key="1">
    <source>
        <dbReference type="SAM" id="MobiDB-lite"/>
    </source>
</evidence>
<dbReference type="AlphaFoldDB" id="A0A5B7F4D6"/>
<dbReference type="Proteomes" id="UP000324222">
    <property type="component" value="Unassembled WGS sequence"/>
</dbReference>
<evidence type="ECO:0000313" key="2">
    <source>
        <dbReference type="EMBL" id="MPC41901.1"/>
    </source>
</evidence>
<keyword evidence="3" id="KW-1185">Reference proteome</keyword>
<comment type="caution">
    <text evidence="2">The sequence shown here is derived from an EMBL/GenBank/DDBJ whole genome shotgun (WGS) entry which is preliminary data.</text>
</comment>